<feature type="chain" id="PRO_5047370279" evidence="1">
    <location>
        <begin position="24"/>
        <end position="169"/>
    </location>
</feature>
<dbReference type="GeneID" id="89563955"/>
<protein>
    <submittedName>
        <fullName evidence="2">Uncharacterized protein</fullName>
    </submittedName>
</protein>
<comment type="caution">
    <text evidence="2">The sequence shown here is derived from an EMBL/GenBank/DDBJ whole genome shotgun (WGS) entry which is preliminary data.</text>
</comment>
<reference evidence="2 3" key="1">
    <citation type="submission" date="2021-10" db="EMBL/GenBank/DDBJ databases">
        <title>Collection of gut derived symbiotic bacterial strains cultured from healthy donors.</title>
        <authorList>
            <person name="Lin H."/>
            <person name="Littmann E."/>
            <person name="Claire K."/>
            <person name="Pamer E."/>
        </authorList>
    </citation>
    <scope>NUCLEOTIDE SEQUENCE [LARGE SCALE GENOMIC DNA]</scope>
    <source>
        <strain evidence="2 3">MSK.17.68</strain>
    </source>
</reference>
<dbReference type="Proteomes" id="UP001299409">
    <property type="component" value="Unassembled WGS sequence"/>
</dbReference>
<feature type="signal peptide" evidence="1">
    <location>
        <begin position="1"/>
        <end position="23"/>
    </location>
</feature>
<evidence type="ECO:0000313" key="2">
    <source>
        <dbReference type="EMBL" id="MCB5445904.1"/>
    </source>
</evidence>
<gene>
    <name evidence="2" type="ORF">LIP50_06760</name>
</gene>
<dbReference type="EMBL" id="JAJBMB010000005">
    <property type="protein sequence ID" value="MCB5445904.1"/>
    <property type="molecule type" value="Genomic_DNA"/>
</dbReference>
<keyword evidence="1" id="KW-0732">Signal</keyword>
<sequence length="169" mass="18921">MKKLLRKISMVACSLVLSITMVAATSSSSLALNSAGWSPWIVKSKSSAGKYYGDWKTGVKGKGGKGVKISLTKGYTVSNTLTGNIKLSHSKLDLTLGYSTTETFNRTTSYSISAPKKNKTYTIKYRNVYNRTKLNQQRYFMVNDKFMDTQNAIAYGNKFSHFEYKWSVN</sequence>
<organism evidence="2 3">
    <name type="scientific">Intestinibacter bartlettii</name>
    <dbReference type="NCBI Taxonomy" id="261299"/>
    <lineage>
        <taxon>Bacteria</taxon>
        <taxon>Bacillati</taxon>
        <taxon>Bacillota</taxon>
        <taxon>Clostridia</taxon>
        <taxon>Peptostreptococcales</taxon>
        <taxon>Peptostreptococcaceae</taxon>
        <taxon>Intestinibacter</taxon>
    </lineage>
</organism>
<dbReference type="RefSeq" id="WP_022070880.1">
    <property type="nucleotide sequence ID" value="NZ_BAABXU010000001.1"/>
</dbReference>
<evidence type="ECO:0000313" key="3">
    <source>
        <dbReference type="Proteomes" id="UP001299409"/>
    </source>
</evidence>
<keyword evidence="3" id="KW-1185">Reference proteome</keyword>
<accession>A0ABS8CWQ2</accession>
<evidence type="ECO:0000256" key="1">
    <source>
        <dbReference type="SAM" id="SignalP"/>
    </source>
</evidence>
<name>A0ABS8CWQ2_9FIRM</name>
<proteinExistence type="predicted"/>